<comment type="caution">
    <text evidence="4">The sequence shown here is derived from an EMBL/GenBank/DDBJ whole genome shotgun (WGS) entry which is preliminary data.</text>
</comment>
<dbReference type="InterPro" id="IPR027417">
    <property type="entry name" value="P-loop_NTPase"/>
</dbReference>
<reference evidence="4" key="2">
    <citation type="submission" date="2020-09" db="EMBL/GenBank/DDBJ databases">
        <authorList>
            <person name="Sun Q."/>
            <person name="Ohkuma M."/>
        </authorList>
    </citation>
    <scope>NUCLEOTIDE SEQUENCE</scope>
    <source>
        <strain evidence="4">JCM 17251</strain>
    </source>
</reference>
<keyword evidence="1" id="KW-0547">Nucleotide-binding</keyword>
<dbReference type="GO" id="GO:0016887">
    <property type="term" value="F:ATP hydrolysis activity"/>
    <property type="evidence" value="ECO:0007669"/>
    <property type="project" value="InterPro"/>
</dbReference>
<dbReference type="PROSITE" id="PS00211">
    <property type="entry name" value="ABC_TRANSPORTER_1"/>
    <property type="match status" value="1"/>
</dbReference>
<dbReference type="PANTHER" id="PTHR43582">
    <property type="entry name" value="LINEARMYCIN RESISTANCE ATP-BINDING PROTEIN LNRL"/>
    <property type="match status" value="1"/>
</dbReference>
<dbReference type="Proteomes" id="UP000624041">
    <property type="component" value="Unassembled WGS sequence"/>
</dbReference>
<organism evidence="4 5">
    <name type="scientific">Oceanobacillus indicireducens</name>
    <dbReference type="NCBI Taxonomy" id="1004261"/>
    <lineage>
        <taxon>Bacteria</taxon>
        <taxon>Bacillati</taxon>
        <taxon>Bacillota</taxon>
        <taxon>Bacilli</taxon>
        <taxon>Bacillales</taxon>
        <taxon>Bacillaceae</taxon>
        <taxon>Oceanobacillus</taxon>
    </lineage>
</organism>
<dbReference type="InterPro" id="IPR017871">
    <property type="entry name" value="ABC_transporter-like_CS"/>
</dbReference>
<dbReference type="InterPro" id="IPR003593">
    <property type="entry name" value="AAA+_ATPase"/>
</dbReference>
<name>A0A917XU54_9BACI</name>
<evidence type="ECO:0000256" key="1">
    <source>
        <dbReference type="ARBA" id="ARBA00022741"/>
    </source>
</evidence>
<dbReference type="Gene3D" id="3.40.50.300">
    <property type="entry name" value="P-loop containing nucleotide triphosphate hydrolases"/>
    <property type="match status" value="1"/>
</dbReference>
<sequence>MLKVDQITKKYEKKTALANISLEIPAGVCFGLVGPNGAGKSTLLKIIASVIRNFQGKIRLTNPRMKIGYVPQEIALEETVTAQDNLVFFGKLYGLSGKALTLRIEEVLEEIGLTERAKDKVTTFSGGMKRRLNIGCALLHQPDLIIMDEPTVGIDPQSRRYIFQMIERLKQKGATIIYASHYMEEIERICDEAAFLDHGKVVENGRISMILEKHGKPSIFVSGNDCMPSGLESFGMLQEKAESYLLITRDPLQAMEYIVEYCKRSGSHPERLELAKPRLEDIFFSLTGSQLRE</sequence>
<keyword evidence="5" id="KW-1185">Reference proteome</keyword>
<dbReference type="EMBL" id="BMOS01000005">
    <property type="protein sequence ID" value="GGN53324.1"/>
    <property type="molecule type" value="Genomic_DNA"/>
</dbReference>
<dbReference type="GO" id="GO:0005524">
    <property type="term" value="F:ATP binding"/>
    <property type="evidence" value="ECO:0007669"/>
    <property type="project" value="UniProtKB-KW"/>
</dbReference>
<evidence type="ECO:0000313" key="5">
    <source>
        <dbReference type="Proteomes" id="UP000624041"/>
    </source>
</evidence>
<evidence type="ECO:0000313" key="4">
    <source>
        <dbReference type="EMBL" id="GGN53324.1"/>
    </source>
</evidence>
<dbReference type="AlphaFoldDB" id="A0A917XU54"/>
<feature type="domain" description="ABC transporter" evidence="3">
    <location>
        <begin position="2"/>
        <end position="223"/>
    </location>
</feature>
<dbReference type="SMART" id="SM00382">
    <property type="entry name" value="AAA"/>
    <property type="match status" value="1"/>
</dbReference>
<protein>
    <submittedName>
        <fullName evidence="4">ABC transporter ATP-binding protein YfiL</fullName>
    </submittedName>
</protein>
<dbReference type="PANTHER" id="PTHR43582:SF2">
    <property type="entry name" value="LINEARMYCIN RESISTANCE ATP-BINDING PROTEIN LNRL"/>
    <property type="match status" value="1"/>
</dbReference>
<dbReference type="RefSeq" id="WP_188856253.1">
    <property type="nucleotide sequence ID" value="NZ_BMOS01000005.1"/>
</dbReference>
<dbReference type="Pfam" id="PF00005">
    <property type="entry name" value="ABC_tran"/>
    <property type="match status" value="1"/>
</dbReference>
<accession>A0A917XU54</accession>
<evidence type="ECO:0000259" key="3">
    <source>
        <dbReference type="PROSITE" id="PS50893"/>
    </source>
</evidence>
<dbReference type="PROSITE" id="PS50893">
    <property type="entry name" value="ABC_TRANSPORTER_2"/>
    <property type="match status" value="1"/>
</dbReference>
<evidence type="ECO:0000256" key="2">
    <source>
        <dbReference type="ARBA" id="ARBA00022840"/>
    </source>
</evidence>
<gene>
    <name evidence="4" type="primary">yfiL</name>
    <name evidence="4" type="ORF">GCM10007971_09690</name>
</gene>
<proteinExistence type="predicted"/>
<dbReference type="InterPro" id="IPR003439">
    <property type="entry name" value="ABC_transporter-like_ATP-bd"/>
</dbReference>
<dbReference type="SUPFAM" id="SSF52540">
    <property type="entry name" value="P-loop containing nucleoside triphosphate hydrolases"/>
    <property type="match status" value="1"/>
</dbReference>
<reference evidence="4" key="1">
    <citation type="journal article" date="2014" name="Int. J. Syst. Evol. Microbiol.">
        <title>Complete genome sequence of Corynebacterium casei LMG S-19264T (=DSM 44701T), isolated from a smear-ripened cheese.</title>
        <authorList>
            <consortium name="US DOE Joint Genome Institute (JGI-PGF)"/>
            <person name="Walter F."/>
            <person name="Albersmeier A."/>
            <person name="Kalinowski J."/>
            <person name="Ruckert C."/>
        </authorList>
    </citation>
    <scope>NUCLEOTIDE SEQUENCE</scope>
    <source>
        <strain evidence="4">JCM 17251</strain>
    </source>
</reference>
<keyword evidence="2 4" id="KW-0067">ATP-binding</keyword>